<sequence length="93" mass="10578">MSSDCDTSIAGSDSCRDKFMTDQETKHIIEAWEKLLLPKEPQEDNHLLVVLSEEEASPQASIIREFKVGDIGLEDQDGRGRRSTFKNDLKFSY</sequence>
<dbReference type="EMBL" id="CP092863">
    <property type="protein sequence ID" value="UYV61882.1"/>
    <property type="molecule type" value="Genomic_DNA"/>
</dbReference>
<evidence type="ECO:0000313" key="1">
    <source>
        <dbReference type="EMBL" id="UYV61882.1"/>
    </source>
</evidence>
<protein>
    <submittedName>
        <fullName evidence="1">Uncharacterized protein</fullName>
    </submittedName>
</protein>
<gene>
    <name evidence="1" type="ORF">LAZ67_1006940</name>
</gene>
<dbReference type="Proteomes" id="UP001235939">
    <property type="component" value="Chromosome 01"/>
</dbReference>
<reference evidence="1 2" key="1">
    <citation type="submission" date="2022-01" db="EMBL/GenBank/DDBJ databases">
        <title>A chromosomal length assembly of Cordylochernes scorpioides.</title>
        <authorList>
            <person name="Zeh D."/>
            <person name="Zeh J."/>
        </authorList>
    </citation>
    <scope>NUCLEOTIDE SEQUENCE [LARGE SCALE GENOMIC DNA]</scope>
    <source>
        <strain evidence="1">IN4F17</strain>
        <tissue evidence="1">Whole Body</tissue>
    </source>
</reference>
<name>A0ABY6JZS9_9ARAC</name>
<keyword evidence="2" id="KW-1185">Reference proteome</keyword>
<proteinExistence type="predicted"/>
<organism evidence="1 2">
    <name type="scientific">Cordylochernes scorpioides</name>
    <dbReference type="NCBI Taxonomy" id="51811"/>
    <lineage>
        <taxon>Eukaryota</taxon>
        <taxon>Metazoa</taxon>
        <taxon>Ecdysozoa</taxon>
        <taxon>Arthropoda</taxon>
        <taxon>Chelicerata</taxon>
        <taxon>Arachnida</taxon>
        <taxon>Pseudoscorpiones</taxon>
        <taxon>Cheliferoidea</taxon>
        <taxon>Chernetidae</taxon>
        <taxon>Cordylochernes</taxon>
    </lineage>
</organism>
<evidence type="ECO:0000313" key="2">
    <source>
        <dbReference type="Proteomes" id="UP001235939"/>
    </source>
</evidence>
<accession>A0ABY6JZS9</accession>